<dbReference type="GO" id="GO:0042918">
    <property type="term" value="P:alkanesulfonate transmembrane transport"/>
    <property type="evidence" value="ECO:0007669"/>
    <property type="project" value="TreeGrafter"/>
</dbReference>
<comment type="subcellular location">
    <subcellularLocation>
        <location evidence="1">Periplasm</location>
    </subcellularLocation>
</comment>
<dbReference type="AlphaFoldDB" id="A0A2V4B378"/>
<dbReference type="Proteomes" id="UP000249915">
    <property type="component" value="Unassembled WGS sequence"/>
</dbReference>
<dbReference type="GO" id="GO:0042597">
    <property type="term" value="C:periplasmic space"/>
    <property type="evidence" value="ECO:0007669"/>
    <property type="project" value="UniProtKB-SubCell"/>
</dbReference>
<keyword evidence="6" id="KW-1185">Reference proteome</keyword>
<comment type="similarity">
    <text evidence="2">Belongs to the bacterial solute-binding protein SsuA/TauA family.</text>
</comment>
<dbReference type="InterPro" id="IPR015168">
    <property type="entry name" value="SsuA/THI5"/>
</dbReference>
<accession>A0A2V4B378</accession>
<sequence>MLTACGEDTPAAGGSCAGSEVTVGITNSSSDAPLYIADEKGYFKDEGLSVKLQPFDSAAKMIAPLGSGQLDVGAGAPSAGFYNAVGRDLPIRIVADKGSMPEHYGYMPLLVRKDLVDSGKVGEIADLKGRTVAEPAQATATSSTLGTMLGSADLTYDDVKHEYIGFAEHVTAFQNGAIDAALTTEPSATVAEERGVAERLATPPDFYDQQQLAVLLYSGTFAEEEKAVGTCFMAAYLRGARDYMSAFENGKLREGERSDEVVDIVTEAVGLEPALYRKIVPNYVDPDGQVNVESLRKDYTFFKDQGLLQADVDVDGIVDSSFATAAVGKLGEYQQASS</sequence>
<name>A0A2V4B378_9PSEU</name>
<dbReference type="Gene3D" id="3.40.190.10">
    <property type="entry name" value="Periplasmic binding protein-like II"/>
    <property type="match status" value="2"/>
</dbReference>
<proteinExistence type="inferred from homology"/>
<evidence type="ECO:0000313" key="5">
    <source>
        <dbReference type="EMBL" id="PXY28442.1"/>
    </source>
</evidence>
<evidence type="ECO:0000256" key="2">
    <source>
        <dbReference type="ARBA" id="ARBA00010742"/>
    </source>
</evidence>
<comment type="caution">
    <text evidence="5">The sequence shown here is derived from an EMBL/GenBank/DDBJ whole genome shotgun (WGS) entry which is preliminary data.</text>
</comment>
<dbReference type="Pfam" id="PF09084">
    <property type="entry name" value="NMT1"/>
    <property type="match status" value="1"/>
</dbReference>
<dbReference type="PANTHER" id="PTHR30024:SF47">
    <property type="entry name" value="TAURINE-BINDING PERIPLASMIC PROTEIN"/>
    <property type="match status" value="1"/>
</dbReference>
<protein>
    <recommendedName>
        <fullName evidence="4">SsuA/THI5-like domain-containing protein</fullName>
    </recommendedName>
</protein>
<evidence type="ECO:0000313" key="6">
    <source>
        <dbReference type="Proteomes" id="UP000249915"/>
    </source>
</evidence>
<evidence type="ECO:0000259" key="4">
    <source>
        <dbReference type="Pfam" id="PF09084"/>
    </source>
</evidence>
<dbReference type="SUPFAM" id="SSF53850">
    <property type="entry name" value="Periplasmic binding protein-like II"/>
    <property type="match status" value="1"/>
</dbReference>
<dbReference type="EMBL" id="MASW01000002">
    <property type="protein sequence ID" value="PXY28442.1"/>
    <property type="molecule type" value="Genomic_DNA"/>
</dbReference>
<feature type="domain" description="SsuA/THI5-like" evidence="4">
    <location>
        <begin position="32"/>
        <end position="244"/>
    </location>
</feature>
<dbReference type="PANTHER" id="PTHR30024">
    <property type="entry name" value="ALIPHATIC SULFONATES-BINDING PROTEIN-RELATED"/>
    <property type="match status" value="1"/>
</dbReference>
<evidence type="ECO:0000256" key="3">
    <source>
        <dbReference type="ARBA" id="ARBA00022729"/>
    </source>
</evidence>
<gene>
    <name evidence="5" type="ORF">BAY60_16170</name>
</gene>
<keyword evidence="3" id="KW-0732">Signal</keyword>
<reference evidence="5 6" key="1">
    <citation type="submission" date="2016-07" db="EMBL/GenBank/DDBJ databases">
        <title>Draft genome sequence of Prauserella muralis DSM 45305, isolated from a mould-covered wall in an indoor environment.</title>
        <authorList>
            <person name="Ruckert C."/>
            <person name="Albersmeier A."/>
            <person name="Jiang C.-L."/>
            <person name="Jiang Y."/>
            <person name="Kalinowski J."/>
            <person name="Schneider O."/>
            <person name="Winkler A."/>
            <person name="Zotchev S.B."/>
        </authorList>
    </citation>
    <scope>NUCLEOTIDE SEQUENCE [LARGE SCALE GENOMIC DNA]</scope>
    <source>
        <strain evidence="5 6">DSM 45305</strain>
    </source>
</reference>
<organism evidence="5 6">
    <name type="scientific">Prauserella muralis</name>
    <dbReference type="NCBI Taxonomy" id="588067"/>
    <lineage>
        <taxon>Bacteria</taxon>
        <taxon>Bacillati</taxon>
        <taxon>Actinomycetota</taxon>
        <taxon>Actinomycetes</taxon>
        <taxon>Pseudonocardiales</taxon>
        <taxon>Pseudonocardiaceae</taxon>
        <taxon>Prauserella</taxon>
    </lineage>
</organism>
<evidence type="ECO:0000256" key="1">
    <source>
        <dbReference type="ARBA" id="ARBA00004418"/>
    </source>
</evidence>